<sequence>MSSPPPAEEMDVDQPAEDAPADDAPRRSSKKRKVPERLVTESRPRAAKPGKNNQKVQDDEDEDEDEDDSEDEEEEDSEDDVPGPRNAKKRKTATKTSTNNAKPTTAAKRGQGRTSKQAATTTTTTDAPGEKRGRGRPKGSTNVPKAAGKSTAGRPKATTTKATTQGVAGDGEVKDDNGLFNALIQPDLALEQFVEGWVADYQTSSEEEEKIHVHELVVFFFRIDLDDAIDLDHTGETMNDIHEEMNEHDETPIYPLLSRNKTYKPFRKNLETFISCLISHLARSPYLYTTVDSPPPSSGPTVPLLTLLLNWLNPMSGSHYRAIRHTSTLIAMQLGTALCAEAKALEDQLAEAMRKRDAEGRKKKKDKVVVKNFEASIKELSRKKTVVNDYLKDIVLAFFVHRYRDRDPLIRADCLKEMGLFMKNYPEKFVNTEHLQYIDSGLTDLDPHARLEAIKALVPLYGPDTRITSMTTFTSRVVPRIIDMAVRDIDLRIRIQAINVLCHLDASGVLQDEEEEQRYHIACLIFDKEPRIRKAVGSLIKSMWEEQVEEMKTKDESEPVVAKKTKKGRGRPAADNEDEADEEDENDEQLQERDHRIGWKTLASLLMQLSNQLSASQKDEMADLAGSAEDTHTTQSEVQRAREVLSSVSQLTSAMDTHASIAVEALWNEIPLVQDCETLLSFLAADQSVLEQEERPWALDDDEQTFLLKMLVTGVRKTIDHDKQKRKEDDETEAMEVQLTRNLIDTIPKLISKHQSDPIRVSIVLQLASLMSLPIYAEMRLTDAYERLWGDLIRQYLRHTDHIVLQQVLQLMRSLLGTSDLKAINETKLQEFKDNLVQNVQESIGDIDVATSSLEEEQLHNLESAVLRLRMVFPQMDIRDIYDGDDESEQTGLWETVLAIADRGKLGYREEVKLVEHAMKIMVWYLSWTAVKVTEEDVSSDRVREKIESRRDETLRVLNEYAVGNHSNADEAVRREAVTDLLRFYVIFRPVENKEDTTLSPCQTVLSVSMDDSLQFRCAGTIQAAIEKYIDHIGGKQPTREDDASSDLSTVEDAEEGEEPQKKQKQRPAPTPASIAYTAEFQTLLWSFISAMRAGVVESQHAGGLLKEYGRLDKAFDASLHVVAEILQDEGIYNQDGEMVSKVIGQALQESFDSHLDIATGPDPTATLGLAKLVSSAFFVHKSHFRLERKLPSENVVDFHEDGIAWCIRKYAALSRSEKNVKEKTTKDRLRKREHACLSYFKVLTLLTPALGGRDALKVKSRLAELLKDQHEIAWPKVKGHDLIHAYEKRLMLIASSDSAVKAASKAQVERDHHAEDLHNDDQQVEDDLVVPAFATAVAPVTPKRPQPARRTRANAALEEEVADDAADPVETQVEQERNATTSETEGSPSANHDADVAPEERNADAENDTTREGDRSVMEVHVSPPAIAGDLPAASSPDPASDDDAEEGRATRASTAVSFGDVQTTKRMRQR</sequence>
<protein>
    <submittedName>
        <fullName evidence="1">Uncharacterized protein</fullName>
    </submittedName>
</protein>
<name>A0ACC2X3V6_9TREE</name>
<keyword evidence="2" id="KW-1185">Reference proteome</keyword>
<organism evidence="1 2">
    <name type="scientific">Naganishia onofrii</name>
    <dbReference type="NCBI Taxonomy" id="1851511"/>
    <lineage>
        <taxon>Eukaryota</taxon>
        <taxon>Fungi</taxon>
        <taxon>Dikarya</taxon>
        <taxon>Basidiomycota</taxon>
        <taxon>Agaricomycotina</taxon>
        <taxon>Tremellomycetes</taxon>
        <taxon>Filobasidiales</taxon>
        <taxon>Filobasidiaceae</taxon>
        <taxon>Naganishia</taxon>
    </lineage>
</organism>
<accession>A0ACC2X3V6</accession>
<proteinExistence type="predicted"/>
<comment type="caution">
    <text evidence="1">The sequence shown here is derived from an EMBL/GenBank/DDBJ whole genome shotgun (WGS) entry which is preliminary data.</text>
</comment>
<dbReference type="EMBL" id="JASBWV010000030">
    <property type="protein sequence ID" value="KAJ9118034.1"/>
    <property type="molecule type" value="Genomic_DNA"/>
</dbReference>
<gene>
    <name evidence="1" type="ORF">QFC24_006306</name>
</gene>
<dbReference type="Proteomes" id="UP001234202">
    <property type="component" value="Unassembled WGS sequence"/>
</dbReference>
<evidence type="ECO:0000313" key="1">
    <source>
        <dbReference type="EMBL" id="KAJ9118034.1"/>
    </source>
</evidence>
<evidence type="ECO:0000313" key="2">
    <source>
        <dbReference type="Proteomes" id="UP001234202"/>
    </source>
</evidence>
<reference evidence="1" key="1">
    <citation type="submission" date="2023-04" db="EMBL/GenBank/DDBJ databases">
        <title>Draft Genome sequencing of Naganishia species isolated from polar environments using Oxford Nanopore Technology.</title>
        <authorList>
            <person name="Leo P."/>
            <person name="Venkateswaran K."/>
        </authorList>
    </citation>
    <scope>NUCLEOTIDE SEQUENCE</scope>
    <source>
        <strain evidence="1">DBVPG 5303</strain>
    </source>
</reference>